<dbReference type="Pfam" id="PF01161">
    <property type="entry name" value="PBP"/>
    <property type="match status" value="1"/>
</dbReference>
<feature type="signal peptide" evidence="1">
    <location>
        <begin position="1"/>
        <end position="21"/>
    </location>
</feature>
<evidence type="ECO:0000313" key="2">
    <source>
        <dbReference type="EMBL" id="KAK8762814.1"/>
    </source>
</evidence>
<dbReference type="Proteomes" id="UP001321473">
    <property type="component" value="Unassembled WGS sequence"/>
</dbReference>
<dbReference type="CDD" id="cd00866">
    <property type="entry name" value="PEBP_euk"/>
    <property type="match status" value="1"/>
</dbReference>
<dbReference type="PANTHER" id="PTHR11362">
    <property type="entry name" value="PHOSPHATIDYLETHANOLAMINE-BINDING PROTEIN"/>
    <property type="match status" value="1"/>
</dbReference>
<reference evidence="2 3" key="1">
    <citation type="journal article" date="2023" name="Arcadia Sci">
        <title>De novo assembly of a long-read Amblyomma americanum tick genome.</title>
        <authorList>
            <person name="Chou S."/>
            <person name="Poskanzer K.E."/>
            <person name="Rollins M."/>
            <person name="Thuy-Boun P.S."/>
        </authorList>
    </citation>
    <scope>NUCLEOTIDE SEQUENCE [LARGE SCALE GENOMIC DNA]</scope>
    <source>
        <strain evidence="2">F_SG_1</strain>
        <tissue evidence="2">Salivary glands</tissue>
    </source>
</reference>
<proteinExistence type="predicted"/>
<organism evidence="2 3">
    <name type="scientific">Amblyomma americanum</name>
    <name type="common">Lone star tick</name>
    <dbReference type="NCBI Taxonomy" id="6943"/>
    <lineage>
        <taxon>Eukaryota</taxon>
        <taxon>Metazoa</taxon>
        <taxon>Ecdysozoa</taxon>
        <taxon>Arthropoda</taxon>
        <taxon>Chelicerata</taxon>
        <taxon>Arachnida</taxon>
        <taxon>Acari</taxon>
        <taxon>Parasitiformes</taxon>
        <taxon>Ixodida</taxon>
        <taxon>Ixodoidea</taxon>
        <taxon>Ixodidae</taxon>
        <taxon>Amblyomminae</taxon>
        <taxon>Amblyomma</taxon>
    </lineage>
</organism>
<evidence type="ECO:0000256" key="1">
    <source>
        <dbReference type="SAM" id="SignalP"/>
    </source>
</evidence>
<accession>A0AAQ4DK24</accession>
<keyword evidence="3" id="KW-1185">Reference proteome</keyword>
<dbReference type="Gene3D" id="3.90.280.10">
    <property type="entry name" value="PEBP-like"/>
    <property type="match status" value="1"/>
</dbReference>
<dbReference type="AlphaFoldDB" id="A0AAQ4DK24"/>
<dbReference type="InterPro" id="IPR036610">
    <property type="entry name" value="PEBP-like_sf"/>
</dbReference>
<dbReference type="EMBL" id="JARKHS020029758">
    <property type="protein sequence ID" value="KAK8762814.1"/>
    <property type="molecule type" value="Genomic_DNA"/>
</dbReference>
<gene>
    <name evidence="2" type="ORF">V5799_025915</name>
</gene>
<dbReference type="PANTHER" id="PTHR11362:SF82">
    <property type="entry name" value="PHOSPHATIDYLETHANOLAMINE-BINDING PROTEIN 4"/>
    <property type="match status" value="1"/>
</dbReference>
<protein>
    <recommendedName>
        <fullName evidence="4">Phosphatidylethanolamine-binding protein</fullName>
    </recommendedName>
</protein>
<comment type="caution">
    <text evidence="2">The sequence shown here is derived from an EMBL/GenBank/DDBJ whole genome shotgun (WGS) entry which is preliminary data.</text>
</comment>
<keyword evidence="1" id="KW-0732">Signal</keyword>
<dbReference type="InterPro" id="IPR008914">
    <property type="entry name" value="PEBP"/>
</dbReference>
<name>A0AAQ4DK24_AMBAM</name>
<evidence type="ECO:0000313" key="3">
    <source>
        <dbReference type="Proteomes" id="UP001321473"/>
    </source>
</evidence>
<sequence length="209" mass="23194">MLHVWPSTLLLLTLCCGIGQAELKSSHNDTPLQSRQRSGTRRDPWKISKLITDLSLSETVRTDLVVKYGYTNVVSDSMVTPEMAVATPQVKAKIPVKCMAPFALVMVDADAPSPYKPTARSRLHWLVVNANSSERLHEGDEVVPYEAPNPAKGTGPHRFVFLAYCQFDKRLDSSSIMPKKRDNFNLASFAKGLGTGKPFAGSFFYSFNR</sequence>
<evidence type="ECO:0008006" key="4">
    <source>
        <dbReference type="Google" id="ProtNLM"/>
    </source>
</evidence>
<dbReference type="SUPFAM" id="SSF49777">
    <property type="entry name" value="PEBP-like"/>
    <property type="match status" value="1"/>
</dbReference>
<dbReference type="InterPro" id="IPR035810">
    <property type="entry name" value="PEBP_euk"/>
</dbReference>
<feature type="chain" id="PRO_5042884866" description="Phosphatidylethanolamine-binding protein" evidence="1">
    <location>
        <begin position="22"/>
        <end position="209"/>
    </location>
</feature>